<proteinExistence type="predicted"/>
<dbReference type="InterPro" id="IPR012337">
    <property type="entry name" value="RNaseH-like_sf"/>
</dbReference>
<dbReference type="GO" id="GO:0008270">
    <property type="term" value="F:zinc ion binding"/>
    <property type="evidence" value="ECO:0007669"/>
    <property type="project" value="UniProtKB-KW"/>
</dbReference>
<comment type="subcellular location">
    <subcellularLocation>
        <location evidence="1">Nucleus</location>
    </subcellularLocation>
</comment>
<evidence type="ECO:0000313" key="8">
    <source>
        <dbReference type="Proteomes" id="UP000054636"/>
    </source>
</evidence>
<protein>
    <recommendedName>
        <fullName evidence="6">HAT C-terminal dimerisation domain-containing protein</fullName>
    </recommendedName>
</protein>
<dbReference type="Proteomes" id="UP000054636">
    <property type="component" value="Unassembled WGS sequence"/>
</dbReference>
<dbReference type="SUPFAM" id="SSF53098">
    <property type="entry name" value="Ribonuclease H-like"/>
    <property type="match status" value="1"/>
</dbReference>
<gene>
    <name evidence="7" type="ORF">AM588_10009766</name>
</gene>
<dbReference type="InterPro" id="IPR008906">
    <property type="entry name" value="HATC_C_dom"/>
</dbReference>
<keyword evidence="3" id="KW-0863">Zinc-finger</keyword>
<evidence type="ECO:0000256" key="5">
    <source>
        <dbReference type="ARBA" id="ARBA00023242"/>
    </source>
</evidence>
<evidence type="ECO:0000256" key="4">
    <source>
        <dbReference type="ARBA" id="ARBA00022833"/>
    </source>
</evidence>
<dbReference type="AlphaFoldDB" id="A0A0W8DTZ8"/>
<dbReference type="GO" id="GO:0046983">
    <property type="term" value="F:protein dimerization activity"/>
    <property type="evidence" value="ECO:0007669"/>
    <property type="project" value="InterPro"/>
</dbReference>
<organism evidence="7 8">
    <name type="scientific">Phytophthora nicotianae</name>
    <name type="common">Potato buckeye rot agent</name>
    <name type="synonym">Phytophthora parasitica</name>
    <dbReference type="NCBI Taxonomy" id="4792"/>
    <lineage>
        <taxon>Eukaryota</taxon>
        <taxon>Sar</taxon>
        <taxon>Stramenopiles</taxon>
        <taxon>Oomycota</taxon>
        <taxon>Peronosporomycetes</taxon>
        <taxon>Peronosporales</taxon>
        <taxon>Peronosporaceae</taxon>
        <taxon>Phytophthora</taxon>
    </lineage>
</organism>
<reference evidence="7 8" key="1">
    <citation type="submission" date="2015-11" db="EMBL/GenBank/DDBJ databases">
        <title>Genomes and virulence difference between two physiological races of Phytophthora nicotianae.</title>
        <authorList>
            <person name="Liu H."/>
            <person name="Ma X."/>
            <person name="Yu H."/>
            <person name="Fang D."/>
            <person name="Li Y."/>
            <person name="Wang X."/>
            <person name="Wang W."/>
            <person name="Dong Y."/>
            <person name="Xiao B."/>
        </authorList>
    </citation>
    <scope>NUCLEOTIDE SEQUENCE [LARGE SCALE GENOMIC DNA]</scope>
    <source>
        <strain evidence="8">race 1</strain>
    </source>
</reference>
<dbReference type="EMBL" id="LNFP01000010">
    <property type="protein sequence ID" value="KUF99878.1"/>
    <property type="molecule type" value="Genomic_DNA"/>
</dbReference>
<keyword evidence="5" id="KW-0539">Nucleus</keyword>
<accession>A0A0W8DTZ8</accession>
<evidence type="ECO:0000259" key="6">
    <source>
        <dbReference type="Pfam" id="PF05699"/>
    </source>
</evidence>
<keyword evidence="2" id="KW-0479">Metal-binding</keyword>
<evidence type="ECO:0000256" key="3">
    <source>
        <dbReference type="ARBA" id="ARBA00022771"/>
    </source>
</evidence>
<name>A0A0W8DTZ8_PHYNI</name>
<evidence type="ECO:0000256" key="2">
    <source>
        <dbReference type="ARBA" id="ARBA00022723"/>
    </source>
</evidence>
<dbReference type="GO" id="GO:0005634">
    <property type="term" value="C:nucleus"/>
    <property type="evidence" value="ECO:0007669"/>
    <property type="project" value="UniProtKB-SubCell"/>
</dbReference>
<dbReference type="Pfam" id="PF05699">
    <property type="entry name" value="Dimer_Tnp_hAT"/>
    <property type="match status" value="1"/>
</dbReference>
<comment type="caution">
    <text evidence="7">The sequence shown here is derived from an EMBL/GenBank/DDBJ whole genome shotgun (WGS) entry which is preliminary data.</text>
</comment>
<dbReference type="InterPro" id="IPR052035">
    <property type="entry name" value="ZnF_BED_domain_contain"/>
</dbReference>
<evidence type="ECO:0000256" key="1">
    <source>
        <dbReference type="ARBA" id="ARBA00004123"/>
    </source>
</evidence>
<keyword evidence="4" id="KW-0862">Zinc</keyword>
<feature type="domain" description="HAT C-terminal dimerisation" evidence="6">
    <location>
        <begin position="349"/>
        <end position="426"/>
    </location>
</feature>
<evidence type="ECO:0000313" key="7">
    <source>
        <dbReference type="EMBL" id="KUF99878.1"/>
    </source>
</evidence>
<sequence>MDSALLASLWAVTTDNAKNNKTMVDSINEKLPNALQEHLQASMPSSAREADVDHQREEPQNVFQVRCLAHVLQLGVKAGLTECPYVDTSIGKVRDVLRKLADSPSLSEALQAVCAALNVPFREPELDCVTRWNSTWGMVVSTIKLKKPIEELLRRIRDRHEGYSDLSIAPDSHLAAEIGEDTWEALGEFCKFLTPVKAATTMMSGKNYPTFGMAVVVYELISMHTNKSIEEATSQYTADFATAFQNKLEDYSDIVNNREAKIAAVLDPRAKLLLPKFVGDMSVIKRYVRDEYEAQYRAKFESQHQTLEPQMNQHEEQDVALGIALYQLIDDTFGADEPATHAGESFASELDRWLGHRDHTMTTKTKSEEVCAWMHNLQGFPRIKMMARDFLAVMATSVPSEQAFSAAGNTVSIRRARLGDDAVSAVSEMQSFLKFNEATAKLGRSAIH</sequence>
<dbReference type="PANTHER" id="PTHR46481">
    <property type="entry name" value="ZINC FINGER BED DOMAIN-CONTAINING PROTEIN 4"/>
    <property type="match status" value="1"/>
</dbReference>
<dbReference type="PANTHER" id="PTHR46481:SF10">
    <property type="entry name" value="ZINC FINGER BED DOMAIN-CONTAINING PROTEIN 39"/>
    <property type="match status" value="1"/>
</dbReference>